<feature type="domain" description="Nitroreductase" evidence="3">
    <location>
        <begin position="80"/>
        <end position="141"/>
    </location>
</feature>
<dbReference type="EMBL" id="DSOL01000045">
    <property type="protein sequence ID" value="HEN27385.1"/>
    <property type="molecule type" value="Genomic_DNA"/>
</dbReference>
<dbReference type="InterPro" id="IPR029479">
    <property type="entry name" value="Nitroreductase"/>
</dbReference>
<evidence type="ECO:0000313" key="4">
    <source>
        <dbReference type="EMBL" id="HEN27385.1"/>
    </source>
</evidence>
<proteinExistence type="inferred from homology"/>
<reference evidence="4" key="1">
    <citation type="journal article" date="2020" name="mSystems">
        <title>Genome- and Community-Level Interaction Insights into Carbon Utilization and Element Cycling Functions of Hydrothermarchaeota in Hydrothermal Sediment.</title>
        <authorList>
            <person name="Zhou Z."/>
            <person name="Liu Y."/>
            <person name="Xu W."/>
            <person name="Pan J."/>
            <person name="Luo Z.H."/>
            <person name="Li M."/>
        </authorList>
    </citation>
    <scope>NUCLEOTIDE SEQUENCE [LARGE SCALE GENOMIC DNA]</scope>
    <source>
        <strain evidence="4">SpSt-34</strain>
    </source>
</reference>
<dbReference type="Gene3D" id="3.40.109.10">
    <property type="entry name" value="NADH Oxidase"/>
    <property type="match status" value="1"/>
</dbReference>
<evidence type="ECO:0000259" key="3">
    <source>
        <dbReference type="Pfam" id="PF00881"/>
    </source>
</evidence>
<name>A0A7C2K3V7_UNCW3</name>
<dbReference type="AlphaFoldDB" id="A0A7C2K3V7"/>
<keyword evidence="2" id="KW-0560">Oxidoreductase</keyword>
<dbReference type="InterPro" id="IPR000415">
    <property type="entry name" value="Nitroreductase-like"/>
</dbReference>
<dbReference type="PANTHER" id="PTHR43673:SF10">
    <property type="entry name" value="NADH DEHYDROGENASE_NAD(P)H NITROREDUCTASE XCC3605-RELATED"/>
    <property type="match status" value="1"/>
</dbReference>
<protein>
    <submittedName>
        <fullName evidence="4">Nitroreductase family protein</fullName>
    </submittedName>
</protein>
<comment type="similarity">
    <text evidence="1">Belongs to the nitroreductase family.</text>
</comment>
<dbReference type="Pfam" id="PF00881">
    <property type="entry name" value="Nitroreductase"/>
    <property type="match status" value="2"/>
</dbReference>
<evidence type="ECO:0000256" key="1">
    <source>
        <dbReference type="ARBA" id="ARBA00007118"/>
    </source>
</evidence>
<organism evidence="4">
    <name type="scientific">candidate division WOR-3 bacterium</name>
    <dbReference type="NCBI Taxonomy" id="2052148"/>
    <lineage>
        <taxon>Bacteria</taxon>
        <taxon>Bacteria division WOR-3</taxon>
    </lineage>
</organism>
<dbReference type="SUPFAM" id="SSF55469">
    <property type="entry name" value="FMN-dependent nitroreductase-like"/>
    <property type="match status" value="1"/>
</dbReference>
<dbReference type="GO" id="GO:0016491">
    <property type="term" value="F:oxidoreductase activity"/>
    <property type="evidence" value="ECO:0007669"/>
    <property type="project" value="UniProtKB-KW"/>
</dbReference>
<accession>A0A7C2K3V7</accession>
<feature type="domain" description="Nitroreductase" evidence="3">
    <location>
        <begin position="9"/>
        <end position="57"/>
    </location>
</feature>
<sequence>MDAEKLLIERRSIRKYKKEPIPDEVFEKLFELCRWAPTARNSQAYYFIVIKDPEIIKFLGNIREPAKPILAAPYAVAICSDPSKSRRYVQDGCIAAYHFMLAAWSLGLGTCWIADMDRPEVKEKLGIPLDHYVATVTPLGWPAEMPDPPPRKPAKEFYRFIE</sequence>
<gene>
    <name evidence="4" type="ORF">ENQ77_01710</name>
</gene>
<dbReference type="PANTHER" id="PTHR43673">
    <property type="entry name" value="NAD(P)H NITROREDUCTASE YDGI-RELATED"/>
    <property type="match status" value="1"/>
</dbReference>
<comment type="caution">
    <text evidence="4">The sequence shown here is derived from an EMBL/GenBank/DDBJ whole genome shotgun (WGS) entry which is preliminary data.</text>
</comment>
<evidence type="ECO:0000256" key="2">
    <source>
        <dbReference type="ARBA" id="ARBA00023002"/>
    </source>
</evidence>